<dbReference type="InterPro" id="IPR016181">
    <property type="entry name" value="Acyl_CoA_acyltransferase"/>
</dbReference>
<keyword evidence="1" id="KW-0808">Transferase</keyword>
<proteinExistence type="predicted"/>
<dbReference type="Proteomes" id="UP000031670">
    <property type="component" value="Unassembled WGS sequence"/>
</dbReference>
<dbReference type="SUPFAM" id="SSF55729">
    <property type="entry name" value="Acyl-CoA N-acyltransferases (Nat)"/>
    <property type="match status" value="1"/>
</dbReference>
<accession>A0A0B8PC91</accession>
<name>A0A0B8PC91_9VIBR</name>
<dbReference type="GO" id="GO:0016740">
    <property type="term" value="F:transferase activity"/>
    <property type="evidence" value="ECO:0007669"/>
    <property type="project" value="UniProtKB-KW"/>
</dbReference>
<dbReference type="EMBL" id="BBSA01000012">
    <property type="protein sequence ID" value="GAM64435.1"/>
    <property type="molecule type" value="Genomic_DNA"/>
</dbReference>
<protein>
    <submittedName>
        <fullName evidence="1">Histone acetyltransferase HPA2</fullName>
    </submittedName>
</protein>
<sequence length="65" mass="7303">MGVQQLPRFLQETYSDYHAVYLTVNCKNPAAFQCYLKAGFVDTEELYLGGDAGPQHVMKRACSLD</sequence>
<evidence type="ECO:0000313" key="1">
    <source>
        <dbReference type="EMBL" id="GAM64435.1"/>
    </source>
</evidence>
<evidence type="ECO:0000313" key="2">
    <source>
        <dbReference type="Proteomes" id="UP000031670"/>
    </source>
</evidence>
<reference evidence="1 2" key="1">
    <citation type="submission" date="2015-01" db="EMBL/GenBank/DDBJ databases">
        <title>Vibrio sp. C5 JCM 19232 whole genome shotgun sequence.</title>
        <authorList>
            <person name="Sawabe T."/>
            <person name="Meirelles P."/>
            <person name="Feng G."/>
            <person name="Sayaka M."/>
            <person name="Hattori M."/>
            <person name="Ohkuma M."/>
        </authorList>
    </citation>
    <scope>NUCLEOTIDE SEQUENCE [LARGE SCALE GENOMIC DNA]</scope>
    <source>
        <strain evidence="1 2">JCM19232</strain>
    </source>
</reference>
<dbReference type="Gene3D" id="3.40.630.30">
    <property type="match status" value="1"/>
</dbReference>
<dbReference type="AlphaFoldDB" id="A0A0B8PC91"/>
<organism evidence="1 2">
    <name type="scientific">Vibrio ishigakensis</name>
    <dbReference type="NCBI Taxonomy" id="1481914"/>
    <lineage>
        <taxon>Bacteria</taxon>
        <taxon>Pseudomonadati</taxon>
        <taxon>Pseudomonadota</taxon>
        <taxon>Gammaproteobacteria</taxon>
        <taxon>Vibrionales</taxon>
        <taxon>Vibrionaceae</taxon>
        <taxon>Vibrio</taxon>
    </lineage>
</organism>
<gene>
    <name evidence="1" type="ORF">JCM19232_1105</name>
</gene>
<comment type="caution">
    <text evidence="1">The sequence shown here is derived from an EMBL/GenBank/DDBJ whole genome shotgun (WGS) entry which is preliminary data.</text>
</comment>
<reference evidence="1 2" key="2">
    <citation type="submission" date="2015-01" db="EMBL/GenBank/DDBJ databases">
        <authorList>
            <consortium name="NBRP consortium"/>
            <person name="Sawabe T."/>
            <person name="Meirelles P."/>
            <person name="Feng G."/>
            <person name="Sayaka M."/>
            <person name="Hattori M."/>
            <person name="Ohkuma M."/>
        </authorList>
    </citation>
    <scope>NUCLEOTIDE SEQUENCE [LARGE SCALE GENOMIC DNA]</scope>
    <source>
        <strain evidence="1 2">JCM19232</strain>
    </source>
</reference>